<dbReference type="EMBL" id="MU155086">
    <property type="protein sequence ID" value="KAF9486622.1"/>
    <property type="molecule type" value="Genomic_DNA"/>
</dbReference>
<feature type="compositionally biased region" description="Low complexity" evidence="1">
    <location>
        <begin position="193"/>
        <end position="217"/>
    </location>
</feature>
<keyword evidence="3" id="KW-1185">Reference proteome</keyword>
<evidence type="ECO:0000313" key="3">
    <source>
        <dbReference type="Proteomes" id="UP000807025"/>
    </source>
</evidence>
<accession>A0A9P6D0R2</accession>
<comment type="caution">
    <text evidence="2">The sequence shown here is derived from an EMBL/GenBank/DDBJ whole genome shotgun (WGS) entry which is preliminary data.</text>
</comment>
<evidence type="ECO:0000256" key="1">
    <source>
        <dbReference type="SAM" id="MobiDB-lite"/>
    </source>
</evidence>
<name>A0A9P6D0R2_PLEER</name>
<proteinExistence type="predicted"/>
<sequence>MIALAGVAAVIQCSQDSTFQGTSIVPATAGADIAVGVVGFALDDVDEDDAGKSIRINGDGRGFVARHLRLRPLRLFVPHQDRLALVHNVRFRHIDIHERHHRHHHQALASPSSSLRDLGWSDEAEAMRNVAKVMKTALSEIDGSVSVDDAIFMAQPAMLSPFTMAFKLDLERRKTPVIRLSIFSQPPVPTTYAAAAKSGPPGQPKPAQQPKTTGTPPAARPNTKFPKFDSLATSLNRRSSETEGK</sequence>
<organism evidence="2 3">
    <name type="scientific">Pleurotus eryngii</name>
    <name type="common">Boletus of the steppes</name>
    <dbReference type="NCBI Taxonomy" id="5323"/>
    <lineage>
        <taxon>Eukaryota</taxon>
        <taxon>Fungi</taxon>
        <taxon>Dikarya</taxon>
        <taxon>Basidiomycota</taxon>
        <taxon>Agaricomycotina</taxon>
        <taxon>Agaricomycetes</taxon>
        <taxon>Agaricomycetidae</taxon>
        <taxon>Agaricales</taxon>
        <taxon>Pleurotineae</taxon>
        <taxon>Pleurotaceae</taxon>
        <taxon>Pleurotus</taxon>
    </lineage>
</organism>
<reference evidence="2" key="1">
    <citation type="submission" date="2020-11" db="EMBL/GenBank/DDBJ databases">
        <authorList>
            <consortium name="DOE Joint Genome Institute"/>
            <person name="Ahrendt S."/>
            <person name="Riley R."/>
            <person name="Andreopoulos W."/>
            <person name="Labutti K."/>
            <person name="Pangilinan J."/>
            <person name="Ruiz-Duenas F.J."/>
            <person name="Barrasa J.M."/>
            <person name="Sanchez-Garcia M."/>
            <person name="Camarero S."/>
            <person name="Miyauchi S."/>
            <person name="Serrano A."/>
            <person name="Linde D."/>
            <person name="Babiker R."/>
            <person name="Drula E."/>
            <person name="Ayuso-Fernandez I."/>
            <person name="Pacheco R."/>
            <person name="Padilla G."/>
            <person name="Ferreira P."/>
            <person name="Barriuso J."/>
            <person name="Kellner H."/>
            <person name="Castanera R."/>
            <person name="Alfaro M."/>
            <person name="Ramirez L."/>
            <person name="Pisabarro A.G."/>
            <person name="Kuo A."/>
            <person name="Tritt A."/>
            <person name="Lipzen A."/>
            <person name="He G."/>
            <person name="Yan M."/>
            <person name="Ng V."/>
            <person name="Cullen D."/>
            <person name="Martin F."/>
            <person name="Rosso M.-N."/>
            <person name="Henrissat B."/>
            <person name="Hibbett D."/>
            <person name="Martinez A.T."/>
            <person name="Grigoriev I.V."/>
        </authorList>
    </citation>
    <scope>NUCLEOTIDE SEQUENCE</scope>
    <source>
        <strain evidence="2">ATCC 90797</strain>
    </source>
</reference>
<dbReference type="Proteomes" id="UP000807025">
    <property type="component" value="Unassembled WGS sequence"/>
</dbReference>
<dbReference type="AlphaFoldDB" id="A0A9P6D0R2"/>
<evidence type="ECO:0000313" key="2">
    <source>
        <dbReference type="EMBL" id="KAF9486622.1"/>
    </source>
</evidence>
<feature type="region of interest" description="Disordered" evidence="1">
    <location>
        <begin position="191"/>
        <end position="245"/>
    </location>
</feature>
<gene>
    <name evidence="2" type="ORF">BDN71DRAFT_1500192</name>
</gene>
<protein>
    <submittedName>
        <fullName evidence="2">Uncharacterized protein</fullName>
    </submittedName>
</protein>